<dbReference type="AlphaFoldDB" id="M6ZSD3"/>
<name>M6ZSD3_LEPIR</name>
<dbReference type="Proteomes" id="UP000012117">
    <property type="component" value="Unassembled WGS sequence"/>
</dbReference>
<accession>M6ZSD3</accession>
<sequence length="54" mass="6646">MVVPRFKESICKVQIPTFFRIINSLRRTHVRINYFWILFFIKCKSSHKNRIFAD</sequence>
<dbReference type="BioCyc" id="LINT1193029:G11R4-768-MONOMER"/>
<evidence type="ECO:0000313" key="1">
    <source>
        <dbReference type="EMBL" id="EMP08966.1"/>
    </source>
</evidence>
<organism evidence="1 2">
    <name type="scientific">Leptospira interrogans serovar Pyrogenes str. 200701872</name>
    <dbReference type="NCBI Taxonomy" id="1193029"/>
    <lineage>
        <taxon>Bacteria</taxon>
        <taxon>Pseudomonadati</taxon>
        <taxon>Spirochaetota</taxon>
        <taxon>Spirochaetia</taxon>
        <taxon>Leptospirales</taxon>
        <taxon>Leptospiraceae</taxon>
        <taxon>Leptospira</taxon>
    </lineage>
</organism>
<gene>
    <name evidence="1" type="ORF">LEP1GSC124_3580</name>
</gene>
<dbReference type="EMBL" id="AKWN02000084">
    <property type="protein sequence ID" value="EMP08966.1"/>
    <property type="molecule type" value="Genomic_DNA"/>
</dbReference>
<reference evidence="1 2" key="1">
    <citation type="submission" date="2013-01" db="EMBL/GenBank/DDBJ databases">
        <authorList>
            <person name="Harkins D.M."/>
            <person name="Durkin A.S."/>
            <person name="Brinkac L.M."/>
            <person name="Haft D.H."/>
            <person name="Selengut J.D."/>
            <person name="Sanka R."/>
            <person name="DePew J."/>
            <person name="Purushe J."/>
            <person name="Picardeau M."/>
            <person name="Werts C."/>
            <person name="Goarant C."/>
            <person name="Vinetz J.M."/>
            <person name="Sutton G.G."/>
            <person name="Nierman W.C."/>
            <person name="Fouts D.E."/>
        </authorList>
    </citation>
    <scope>NUCLEOTIDE SEQUENCE [LARGE SCALE GENOMIC DNA]</scope>
    <source>
        <strain evidence="1 2">200701872</strain>
    </source>
</reference>
<evidence type="ECO:0000313" key="2">
    <source>
        <dbReference type="Proteomes" id="UP000012117"/>
    </source>
</evidence>
<protein>
    <submittedName>
        <fullName evidence="1">Uncharacterized protein</fullName>
    </submittedName>
</protein>
<comment type="caution">
    <text evidence="1">The sequence shown here is derived from an EMBL/GenBank/DDBJ whole genome shotgun (WGS) entry which is preliminary data.</text>
</comment>
<proteinExistence type="predicted"/>